<accession>A0ABU7LD43</accession>
<organism evidence="6 7">
    <name type="scientific">Rhodococcus artemisiae</name>
    <dbReference type="NCBI Taxonomy" id="714159"/>
    <lineage>
        <taxon>Bacteria</taxon>
        <taxon>Bacillati</taxon>
        <taxon>Actinomycetota</taxon>
        <taxon>Actinomycetes</taxon>
        <taxon>Mycobacteriales</taxon>
        <taxon>Nocardiaceae</taxon>
        <taxon>Rhodococcus</taxon>
    </lineage>
</organism>
<dbReference type="EMBL" id="JAUTXY010000008">
    <property type="protein sequence ID" value="MEE2059480.1"/>
    <property type="molecule type" value="Genomic_DNA"/>
</dbReference>
<dbReference type="PANTHER" id="PTHR30055:SF234">
    <property type="entry name" value="HTH-TYPE TRANSCRIPTIONAL REGULATOR BETI"/>
    <property type="match status" value="1"/>
</dbReference>
<dbReference type="SUPFAM" id="SSF46689">
    <property type="entry name" value="Homeodomain-like"/>
    <property type="match status" value="1"/>
</dbReference>
<dbReference type="InterPro" id="IPR001647">
    <property type="entry name" value="HTH_TetR"/>
</dbReference>
<dbReference type="Gene3D" id="1.10.357.10">
    <property type="entry name" value="Tetracycline Repressor, domain 2"/>
    <property type="match status" value="1"/>
</dbReference>
<dbReference type="Pfam" id="PF00440">
    <property type="entry name" value="TetR_N"/>
    <property type="match status" value="1"/>
</dbReference>
<evidence type="ECO:0000259" key="5">
    <source>
        <dbReference type="PROSITE" id="PS50977"/>
    </source>
</evidence>
<dbReference type="PRINTS" id="PR00455">
    <property type="entry name" value="HTHTETR"/>
</dbReference>
<dbReference type="InterPro" id="IPR009057">
    <property type="entry name" value="Homeodomain-like_sf"/>
</dbReference>
<feature type="domain" description="HTH tetR-type" evidence="5">
    <location>
        <begin position="6"/>
        <end position="66"/>
    </location>
</feature>
<evidence type="ECO:0000256" key="3">
    <source>
        <dbReference type="ARBA" id="ARBA00023163"/>
    </source>
</evidence>
<keyword evidence="3" id="KW-0804">Transcription</keyword>
<reference evidence="6 7" key="1">
    <citation type="submission" date="2023-07" db="EMBL/GenBank/DDBJ databases">
        <authorList>
            <person name="Girao M."/>
            <person name="Carvalho M.F."/>
        </authorList>
    </citation>
    <scope>NUCLEOTIDE SEQUENCE [LARGE SCALE GENOMIC DNA]</scope>
    <source>
        <strain evidence="6 7">YIM65754</strain>
    </source>
</reference>
<keyword evidence="2 4" id="KW-0238">DNA-binding</keyword>
<dbReference type="PANTHER" id="PTHR30055">
    <property type="entry name" value="HTH-TYPE TRANSCRIPTIONAL REGULATOR RUTR"/>
    <property type="match status" value="1"/>
</dbReference>
<keyword evidence="1" id="KW-0805">Transcription regulation</keyword>
<dbReference type="PROSITE" id="PS50977">
    <property type="entry name" value="HTH_TETR_2"/>
    <property type="match status" value="1"/>
</dbReference>
<comment type="caution">
    <text evidence="6">The sequence shown here is derived from an EMBL/GenBank/DDBJ whole genome shotgun (WGS) entry which is preliminary data.</text>
</comment>
<protein>
    <submittedName>
        <fullName evidence="6">Helix-turn-helix domain-containing protein</fullName>
    </submittedName>
</protein>
<evidence type="ECO:0000256" key="1">
    <source>
        <dbReference type="ARBA" id="ARBA00023015"/>
    </source>
</evidence>
<gene>
    <name evidence="6" type="ORF">Q7514_18345</name>
</gene>
<evidence type="ECO:0000256" key="2">
    <source>
        <dbReference type="ARBA" id="ARBA00023125"/>
    </source>
</evidence>
<evidence type="ECO:0000256" key="4">
    <source>
        <dbReference type="PROSITE-ProRule" id="PRU00335"/>
    </source>
</evidence>
<name>A0ABU7LD43_9NOCA</name>
<dbReference type="InterPro" id="IPR050109">
    <property type="entry name" value="HTH-type_TetR-like_transc_reg"/>
</dbReference>
<evidence type="ECO:0000313" key="7">
    <source>
        <dbReference type="Proteomes" id="UP001336020"/>
    </source>
</evidence>
<feature type="DNA-binding region" description="H-T-H motif" evidence="4">
    <location>
        <begin position="29"/>
        <end position="48"/>
    </location>
</feature>
<keyword evidence="7" id="KW-1185">Reference proteome</keyword>
<evidence type="ECO:0000313" key="6">
    <source>
        <dbReference type="EMBL" id="MEE2059480.1"/>
    </source>
</evidence>
<sequence length="206" mass="22120">MRSTAQAARTRILDAAEALFAEQGFDSTATTAIATAAHVPKGLIFYYFPTKEAILDALIAERLPTEPISDVVALVAPGDPATSLVNLDTALNLGQNDSSVLRVIIWREAETHTDVRTHVRTLRAHLHDTTMRVLQASSPAPVSVSAVRTAATAWVSAMLSAATTDRLFGRDGLPRAHEELQNVARLIAAGMSGMTPLPRMLARAWT</sequence>
<proteinExistence type="predicted"/>
<dbReference type="Proteomes" id="UP001336020">
    <property type="component" value="Unassembled WGS sequence"/>
</dbReference>